<evidence type="ECO:0000256" key="2">
    <source>
        <dbReference type="ARBA" id="ARBA00004123"/>
    </source>
</evidence>
<feature type="region of interest" description="Disordered" evidence="16">
    <location>
        <begin position="578"/>
        <end position="694"/>
    </location>
</feature>
<dbReference type="EMBL" id="JAQQBS010000004">
    <property type="protein sequence ID" value="KAK0169937.1"/>
    <property type="molecule type" value="Genomic_DNA"/>
</dbReference>
<evidence type="ECO:0000256" key="16">
    <source>
        <dbReference type="SAM" id="MobiDB-lite"/>
    </source>
</evidence>
<evidence type="ECO:0000259" key="17">
    <source>
        <dbReference type="PROSITE" id="PS50011"/>
    </source>
</evidence>
<organism evidence="18 19">
    <name type="scientific">Microctonus aethiopoides</name>
    <dbReference type="NCBI Taxonomy" id="144406"/>
    <lineage>
        <taxon>Eukaryota</taxon>
        <taxon>Metazoa</taxon>
        <taxon>Ecdysozoa</taxon>
        <taxon>Arthropoda</taxon>
        <taxon>Hexapoda</taxon>
        <taxon>Insecta</taxon>
        <taxon>Pterygota</taxon>
        <taxon>Neoptera</taxon>
        <taxon>Endopterygota</taxon>
        <taxon>Hymenoptera</taxon>
        <taxon>Apocrita</taxon>
        <taxon>Ichneumonoidea</taxon>
        <taxon>Braconidae</taxon>
        <taxon>Euphorinae</taxon>
        <taxon>Microctonus</taxon>
    </lineage>
</organism>
<evidence type="ECO:0000256" key="15">
    <source>
        <dbReference type="ARBA" id="ARBA00048679"/>
    </source>
</evidence>
<dbReference type="InterPro" id="IPR024104">
    <property type="entry name" value="Tribbles/Ser_Thr_kinase_40"/>
</dbReference>
<evidence type="ECO:0000256" key="5">
    <source>
        <dbReference type="ARBA" id="ARBA00012513"/>
    </source>
</evidence>
<evidence type="ECO:0000256" key="3">
    <source>
        <dbReference type="ARBA" id="ARBA00004496"/>
    </source>
</evidence>
<proteinExistence type="inferred from homology"/>
<evidence type="ECO:0000256" key="11">
    <source>
        <dbReference type="ARBA" id="ARBA00022777"/>
    </source>
</evidence>
<dbReference type="Pfam" id="PF00069">
    <property type="entry name" value="Pkinase"/>
    <property type="match status" value="1"/>
</dbReference>
<evidence type="ECO:0000256" key="12">
    <source>
        <dbReference type="ARBA" id="ARBA00022840"/>
    </source>
</evidence>
<keyword evidence="19" id="KW-1185">Reference proteome</keyword>
<dbReference type="SUPFAM" id="SSF56112">
    <property type="entry name" value="Protein kinase-like (PK-like)"/>
    <property type="match status" value="1"/>
</dbReference>
<evidence type="ECO:0000256" key="14">
    <source>
        <dbReference type="ARBA" id="ARBA00047899"/>
    </source>
</evidence>
<feature type="compositionally biased region" description="Basic and acidic residues" evidence="16">
    <location>
        <begin position="595"/>
        <end position="622"/>
    </location>
</feature>
<evidence type="ECO:0000256" key="13">
    <source>
        <dbReference type="ARBA" id="ARBA00023242"/>
    </source>
</evidence>
<comment type="function">
    <text evidence="1">May be a negative regulator of NF-kappa-B and p53-mediated gene transcription.</text>
</comment>
<comment type="caution">
    <text evidence="18">The sequence shown here is derived from an EMBL/GenBank/DDBJ whole genome shotgun (WGS) entry which is preliminary data.</text>
</comment>
<dbReference type="AlphaFoldDB" id="A0AA39FHZ9"/>
<evidence type="ECO:0000256" key="8">
    <source>
        <dbReference type="ARBA" id="ARBA00022527"/>
    </source>
</evidence>
<evidence type="ECO:0000256" key="6">
    <source>
        <dbReference type="ARBA" id="ARBA00016813"/>
    </source>
</evidence>
<accession>A0AA39FHZ9</accession>
<feature type="domain" description="Protein kinase" evidence="17">
    <location>
        <begin position="215"/>
        <end position="510"/>
    </location>
</feature>
<protein>
    <recommendedName>
        <fullName evidence="6">Serine/threonine-protein kinase 40</fullName>
        <ecNumber evidence="5">2.7.11.1</ecNumber>
    </recommendedName>
</protein>
<evidence type="ECO:0000313" key="18">
    <source>
        <dbReference type="EMBL" id="KAK0169937.1"/>
    </source>
</evidence>
<feature type="compositionally biased region" description="Polar residues" evidence="16">
    <location>
        <begin position="685"/>
        <end position="694"/>
    </location>
</feature>
<name>A0AA39FHZ9_9HYME</name>
<feature type="compositionally biased region" description="Polar residues" evidence="16">
    <location>
        <begin position="1017"/>
        <end position="1037"/>
    </location>
</feature>
<dbReference type="InterPro" id="IPR000719">
    <property type="entry name" value="Prot_kinase_dom"/>
</dbReference>
<dbReference type="GO" id="GO:0004674">
    <property type="term" value="F:protein serine/threonine kinase activity"/>
    <property type="evidence" value="ECO:0007669"/>
    <property type="project" value="UniProtKB-KW"/>
</dbReference>
<evidence type="ECO:0000256" key="9">
    <source>
        <dbReference type="ARBA" id="ARBA00022679"/>
    </source>
</evidence>
<evidence type="ECO:0000256" key="4">
    <source>
        <dbReference type="ARBA" id="ARBA00006692"/>
    </source>
</evidence>
<comment type="similarity">
    <text evidence="4">Belongs to the protein kinase superfamily. CAMK Ser/Thr protein kinase family.</text>
</comment>
<dbReference type="InterPro" id="IPR011009">
    <property type="entry name" value="Kinase-like_dom_sf"/>
</dbReference>
<dbReference type="GO" id="GO:0005634">
    <property type="term" value="C:nucleus"/>
    <property type="evidence" value="ECO:0007669"/>
    <property type="project" value="UniProtKB-SubCell"/>
</dbReference>
<feature type="region of interest" description="Disordered" evidence="16">
    <location>
        <begin position="1017"/>
        <end position="1046"/>
    </location>
</feature>
<comment type="subcellular location">
    <subcellularLocation>
        <location evidence="3">Cytoplasm</location>
    </subcellularLocation>
    <subcellularLocation>
        <location evidence="2">Nucleus</location>
    </subcellularLocation>
</comment>
<reference evidence="18" key="1">
    <citation type="journal article" date="2023" name="bioRxiv">
        <title>Scaffold-level genome assemblies of two parasitoid biocontrol wasps reveal the parthenogenesis mechanism and an associated novel virus.</title>
        <authorList>
            <person name="Inwood S."/>
            <person name="Skelly J."/>
            <person name="Guhlin J."/>
            <person name="Harrop T."/>
            <person name="Goldson S."/>
            <person name="Dearden P."/>
        </authorList>
    </citation>
    <scope>NUCLEOTIDE SEQUENCE</scope>
    <source>
        <strain evidence="18">Irish</strain>
        <tissue evidence="18">Whole body</tissue>
    </source>
</reference>
<dbReference type="PANTHER" id="PTHR22961:SF16">
    <property type="entry name" value="SERINE_THREONINE-PROTEIN KINASE 40"/>
    <property type="match status" value="1"/>
</dbReference>
<keyword evidence="11" id="KW-0418">Kinase</keyword>
<keyword evidence="10" id="KW-0547">Nucleotide-binding</keyword>
<reference evidence="18" key="2">
    <citation type="submission" date="2023-03" db="EMBL/GenBank/DDBJ databases">
        <authorList>
            <person name="Inwood S.N."/>
            <person name="Skelly J.G."/>
            <person name="Guhlin J."/>
            <person name="Harrop T.W.R."/>
            <person name="Goldson S.G."/>
            <person name="Dearden P.K."/>
        </authorList>
    </citation>
    <scope>NUCLEOTIDE SEQUENCE</scope>
    <source>
        <strain evidence="18">Irish</strain>
        <tissue evidence="18">Whole body</tissue>
    </source>
</reference>
<evidence type="ECO:0000313" key="19">
    <source>
        <dbReference type="Proteomes" id="UP001168990"/>
    </source>
</evidence>
<comment type="catalytic activity">
    <reaction evidence="14">
        <text>L-threonyl-[protein] + ATP = O-phospho-L-threonyl-[protein] + ADP + H(+)</text>
        <dbReference type="Rhea" id="RHEA:46608"/>
        <dbReference type="Rhea" id="RHEA-COMP:11060"/>
        <dbReference type="Rhea" id="RHEA-COMP:11605"/>
        <dbReference type="ChEBI" id="CHEBI:15378"/>
        <dbReference type="ChEBI" id="CHEBI:30013"/>
        <dbReference type="ChEBI" id="CHEBI:30616"/>
        <dbReference type="ChEBI" id="CHEBI:61977"/>
        <dbReference type="ChEBI" id="CHEBI:456216"/>
        <dbReference type="EC" id="2.7.11.1"/>
    </reaction>
</comment>
<evidence type="ECO:0000256" key="7">
    <source>
        <dbReference type="ARBA" id="ARBA00022490"/>
    </source>
</evidence>
<dbReference type="InterPro" id="IPR024236">
    <property type="entry name" value="Ser/Thr_kinase_40"/>
</dbReference>
<sequence length="1046" mass="116517">MTNNIDHEVIESRNNNENTMENGYEPMDTSDETNSENITRVMSVESDQSLSLTIPEPIDNDSYNMNIDVPYAENVTTDSSTSALINIDAVSTSNVELNRAMSLDNTNGLNFASASICKPPDIDEVNTNLVESCGNIRNNIENPVSNIPVSNSANEIQKVPEVGINYGAGTSQWRNIQSNSLGSWRLSRDDVDFGSEIPAYGTQVCLKKIKRAGPYILGPAIGTSPVKSIVQCLARKSGTDKYYTIKILTLKDENEYETQDDRQGKMLLHAEYSLLSLLQNQDGVVHHHGFFKDSALGEKSTANGRIYTGKIKRRLCLVLDCLTSHDFNPRNDELLNLQHHVIKEKKLSEKESLLIFTDTVRIVAELHKRNIVHRDLKLGNLVLDRKSRKVTITNFCLGKHLASENDLLKDQRGSPAYISPDVLCGKPYLGKPSDMWALGVVLFTMLYGQFPFYDSNPTQLFIKIKAANYHIPNDGRVSEGTINLIRNLLVLQPSRRLTAIQVLESLSTIIETFKIRLTIGEEEQVVPDIADINKDESTTNEKKNDLTEKSRLITTRPFADLFKKISFQEQMLQLLNQSQSPLTPRARPYSQIPVHRVDSDPRELTPAELERYKHLIPRENQRQHSHGSSRREGAIRPRAPTRYRSSTTNLSQSRSTQNGGSINSSNNQNSNDNSNNTNVAHVPSGSGTSNINGRSSINANWTTISPQNIPTTSTISPLSSSITNSISRSSSAPINLPSLNTINSVNGNNRTVSNSSNLISTSGSVITTTTTTTATAATLEQIYSNLNPTMTLTNFNGSNFMDPAVVPIRSSTNSPTRSRSGDSRARLNHARMSMAIRACLLSRNNPRSNINNVNNNNGAEMTNGLQTGTANRSVPGIESRNQQNRFREAILDRLMSFRSRIQQNRINHIEREIETVRNRLLLNPERNLNSNNIIRNGNMLSRRNSYGQNRHLPYGLTSLNYLTTNRNISNDVTSVLQNGGIHEINNEIITEPIVNNHTITNFTNALQRLATRLGRSLQSTENNEQIGDLQSNRLNGSSEEENDRSI</sequence>
<dbReference type="CDD" id="cd13974">
    <property type="entry name" value="STKc_SHIK"/>
    <property type="match status" value="1"/>
</dbReference>
<dbReference type="PROSITE" id="PS00108">
    <property type="entry name" value="PROTEIN_KINASE_ST"/>
    <property type="match status" value="1"/>
</dbReference>
<evidence type="ECO:0000256" key="1">
    <source>
        <dbReference type="ARBA" id="ARBA00003412"/>
    </source>
</evidence>
<dbReference type="PANTHER" id="PTHR22961">
    <property type="entry name" value="SER/THR PROTEIN KINASE-TRB"/>
    <property type="match status" value="1"/>
</dbReference>
<feature type="compositionally biased region" description="Low complexity" evidence="16">
    <location>
        <begin position="655"/>
        <end position="678"/>
    </location>
</feature>
<dbReference type="GO" id="GO:0005524">
    <property type="term" value="F:ATP binding"/>
    <property type="evidence" value="ECO:0007669"/>
    <property type="project" value="UniProtKB-KW"/>
</dbReference>
<dbReference type="EC" id="2.7.11.1" evidence="5"/>
<dbReference type="Gene3D" id="1.10.510.10">
    <property type="entry name" value="Transferase(Phosphotransferase) domain 1"/>
    <property type="match status" value="1"/>
</dbReference>
<keyword evidence="8" id="KW-0723">Serine/threonine-protein kinase</keyword>
<comment type="catalytic activity">
    <reaction evidence="15">
        <text>L-seryl-[protein] + ATP = O-phospho-L-seryl-[protein] + ADP + H(+)</text>
        <dbReference type="Rhea" id="RHEA:17989"/>
        <dbReference type="Rhea" id="RHEA-COMP:9863"/>
        <dbReference type="Rhea" id="RHEA-COMP:11604"/>
        <dbReference type="ChEBI" id="CHEBI:15378"/>
        <dbReference type="ChEBI" id="CHEBI:29999"/>
        <dbReference type="ChEBI" id="CHEBI:30616"/>
        <dbReference type="ChEBI" id="CHEBI:83421"/>
        <dbReference type="ChEBI" id="CHEBI:456216"/>
        <dbReference type="EC" id="2.7.11.1"/>
    </reaction>
</comment>
<evidence type="ECO:0000256" key="10">
    <source>
        <dbReference type="ARBA" id="ARBA00022741"/>
    </source>
</evidence>
<dbReference type="PROSITE" id="PS50011">
    <property type="entry name" value="PROTEIN_KINASE_DOM"/>
    <property type="match status" value="1"/>
</dbReference>
<dbReference type="GO" id="GO:0005737">
    <property type="term" value="C:cytoplasm"/>
    <property type="evidence" value="ECO:0007669"/>
    <property type="project" value="UniProtKB-SubCell"/>
</dbReference>
<keyword evidence="13" id="KW-0539">Nucleus</keyword>
<keyword evidence="9" id="KW-0808">Transferase</keyword>
<dbReference type="Proteomes" id="UP001168990">
    <property type="component" value="Unassembled WGS sequence"/>
</dbReference>
<keyword evidence="12" id="KW-0067">ATP-binding</keyword>
<feature type="compositionally biased region" description="Polar residues" evidence="16">
    <location>
        <begin position="643"/>
        <end position="654"/>
    </location>
</feature>
<keyword evidence="7" id="KW-0963">Cytoplasm</keyword>
<gene>
    <name evidence="18" type="ORF">PV328_010562</name>
</gene>
<dbReference type="InterPro" id="IPR008271">
    <property type="entry name" value="Ser/Thr_kinase_AS"/>
</dbReference>
<dbReference type="SMART" id="SM00220">
    <property type="entry name" value="S_TKc"/>
    <property type="match status" value="1"/>
</dbReference>